<keyword evidence="2" id="KW-0067">ATP-binding</keyword>
<dbReference type="GeneID" id="94832867"/>
<dbReference type="RefSeq" id="XP_068367660.1">
    <property type="nucleotide sequence ID" value="XM_068498163.1"/>
</dbReference>
<feature type="compositionally biased region" description="Low complexity" evidence="3">
    <location>
        <begin position="437"/>
        <end position="453"/>
    </location>
</feature>
<dbReference type="Pfam" id="PF00069">
    <property type="entry name" value="Pkinase"/>
    <property type="match status" value="1"/>
</dbReference>
<proteinExistence type="predicted"/>
<dbReference type="InterPro" id="IPR011009">
    <property type="entry name" value="Kinase-like_dom_sf"/>
</dbReference>
<dbReference type="FunFam" id="1.10.510.10:FF:000571">
    <property type="entry name" value="Maternal embryonic leucine zipper kinase"/>
    <property type="match status" value="1"/>
</dbReference>
<dbReference type="VEuPathDB" id="TrichDB:TRFO_15038"/>
<feature type="compositionally biased region" description="Low complexity" evidence="3">
    <location>
        <begin position="517"/>
        <end position="528"/>
    </location>
</feature>
<dbReference type="SUPFAM" id="SSF56112">
    <property type="entry name" value="Protein kinase-like (PK-like)"/>
    <property type="match status" value="1"/>
</dbReference>
<gene>
    <name evidence="5" type="ORF">TRFO_15038</name>
</gene>
<evidence type="ECO:0000256" key="1">
    <source>
        <dbReference type="ARBA" id="ARBA00022741"/>
    </source>
</evidence>
<dbReference type="Gene3D" id="1.10.510.10">
    <property type="entry name" value="Transferase(Phosphotransferase) domain 1"/>
    <property type="match status" value="1"/>
</dbReference>
<keyword evidence="1" id="KW-0547">Nucleotide-binding</keyword>
<dbReference type="EMBL" id="MLAK01000353">
    <property type="protein sequence ID" value="OHT14524.1"/>
    <property type="molecule type" value="Genomic_DNA"/>
</dbReference>
<evidence type="ECO:0000313" key="6">
    <source>
        <dbReference type="Proteomes" id="UP000179807"/>
    </source>
</evidence>
<dbReference type="AlphaFoldDB" id="A0A1J4KXV3"/>
<organism evidence="5 6">
    <name type="scientific">Tritrichomonas foetus</name>
    <dbReference type="NCBI Taxonomy" id="1144522"/>
    <lineage>
        <taxon>Eukaryota</taxon>
        <taxon>Metamonada</taxon>
        <taxon>Parabasalia</taxon>
        <taxon>Tritrichomonadida</taxon>
        <taxon>Tritrichomonadidae</taxon>
        <taxon>Tritrichomonas</taxon>
    </lineage>
</organism>
<protein>
    <recommendedName>
        <fullName evidence="4">Protein kinase domain-containing protein</fullName>
    </recommendedName>
</protein>
<reference evidence="5" key="1">
    <citation type="submission" date="2016-10" db="EMBL/GenBank/DDBJ databases">
        <authorList>
            <person name="Benchimol M."/>
            <person name="Almeida L.G."/>
            <person name="Vasconcelos A.T."/>
            <person name="Perreira-Neves A."/>
            <person name="Rosa I.A."/>
            <person name="Tasca T."/>
            <person name="Bogo M.R."/>
            <person name="de Souza W."/>
        </authorList>
    </citation>
    <scope>NUCLEOTIDE SEQUENCE [LARGE SCALE GENOMIC DNA]</scope>
    <source>
        <strain evidence="5">K</strain>
    </source>
</reference>
<evidence type="ECO:0000313" key="5">
    <source>
        <dbReference type="EMBL" id="OHT14524.1"/>
    </source>
</evidence>
<comment type="caution">
    <text evidence="5">The sequence shown here is derived from an EMBL/GenBank/DDBJ whole genome shotgun (WGS) entry which is preliminary data.</text>
</comment>
<dbReference type="GO" id="GO:0004672">
    <property type="term" value="F:protein kinase activity"/>
    <property type="evidence" value="ECO:0007669"/>
    <property type="project" value="InterPro"/>
</dbReference>
<name>A0A1J4KXV3_9EUKA</name>
<accession>A0A1J4KXV3</accession>
<evidence type="ECO:0000256" key="2">
    <source>
        <dbReference type="ARBA" id="ARBA00022840"/>
    </source>
</evidence>
<evidence type="ECO:0000259" key="4">
    <source>
        <dbReference type="PROSITE" id="PS50011"/>
    </source>
</evidence>
<dbReference type="InterPro" id="IPR000719">
    <property type="entry name" value="Prot_kinase_dom"/>
</dbReference>
<dbReference type="PROSITE" id="PS50011">
    <property type="entry name" value="PROTEIN_KINASE_DOM"/>
    <property type="match status" value="1"/>
</dbReference>
<dbReference type="InterPro" id="IPR008271">
    <property type="entry name" value="Ser/Thr_kinase_AS"/>
</dbReference>
<dbReference type="SMART" id="SM00220">
    <property type="entry name" value="S_TKc"/>
    <property type="match status" value="1"/>
</dbReference>
<feature type="region of interest" description="Disordered" evidence="3">
    <location>
        <begin position="411"/>
        <end position="528"/>
    </location>
</feature>
<feature type="domain" description="Protein kinase" evidence="4">
    <location>
        <begin position="26"/>
        <end position="300"/>
    </location>
</feature>
<dbReference type="GO" id="GO:0005524">
    <property type="term" value="F:ATP binding"/>
    <property type="evidence" value="ECO:0007669"/>
    <property type="project" value="UniProtKB-KW"/>
</dbReference>
<evidence type="ECO:0000256" key="3">
    <source>
        <dbReference type="SAM" id="MobiDB-lite"/>
    </source>
</evidence>
<dbReference type="Proteomes" id="UP000179807">
    <property type="component" value="Unassembled WGS sequence"/>
</dbReference>
<dbReference type="PROSITE" id="PS00108">
    <property type="entry name" value="PROTEIN_KINASE_ST"/>
    <property type="match status" value="1"/>
</dbReference>
<keyword evidence="6" id="KW-1185">Reference proteome</keyword>
<dbReference type="PANTHER" id="PTHR24347">
    <property type="entry name" value="SERINE/THREONINE-PROTEIN KINASE"/>
    <property type="match status" value="1"/>
</dbReference>
<sequence length="544" mass="61590">MEEGVDDEKEIKRLHKILKEVTPLGFEEICPLGDGAFSRVFRAKFIPIHSTKLNPNDELMRALLEASDGTNQIPQDLALKVFKKSKCNIEMVKKEYRINKSLKHKNIIKCLALLETENYLILVLEFVHGISLLDFVNIQNFDIPEFKCKIIYQQIASAIYYMHVEKNIVHRDLKLDNIMVDDDLNIKIIDFGLSCQKDDTASMSRKCGSLPYAAPEIFVERPSSYTQAIDVWSSGVCLFALLYRNLPFSEDDPTELTNSIVYQQLEFLDNFDYIDLLQRLLEKNYKQRITIQDVVKHPWISNSRSSNCASVLKAKTMIYKPQIETGKGAIGPDGMKMQHSPRIYSPRINSPIIYSPRIWVNGMAETNDMTTQIYVQTDDAVDTSIYFNSDYESGTKPVSLVSLITQNEPIVPPTTCHNTNLSKPIDQNSNLSSGSYINQSNTQPSIQSNSNNNPIPPPNVTNNHFTDPNMNNPPPAYHSKQNGHPDLPIAPQLPLQSSIKSAKDLKPLGPKKVKFQKSSAPKKATSSAGRAILHQFLYRRQKLK</sequence>
<feature type="compositionally biased region" description="Polar residues" evidence="3">
    <location>
        <begin position="415"/>
        <end position="436"/>
    </location>
</feature>